<keyword evidence="1" id="KW-0732">Signal</keyword>
<dbReference type="EMBL" id="VWLB01000023">
    <property type="protein sequence ID" value="KAA3927687.1"/>
    <property type="molecule type" value="Genomic_DNA"/>
</dbReference>
<evidence type="ECO:0000256" key="1">
    <source>
        <dbReference type="SAM" id="SignalP"/>
    </source>
</evidence>
<dbReference type="Pfam" id="PF02368">
    <property type="entry name" value="Big_2"/>
    <property type="match status" value="3"/>
</dbReference>
<evidence type="ECO:0000313" key="3">
    <source>
        <dbReference type="EMBL" id="KAA3927687.1"/>
    </source>
</evidence>
<dbReference type="Pfam" id="PF16351">
    <property type="entry name" value="DUF4979"/>
    <property type="match status" value="1"/>
</dbReference>
<protein>
    <submittedName>
        <fullName evidence="3">DUF4979 domain-containing protein</fullName>
    </submittedName>
    <submittedName>
        <fullName evidence="6">Ig-like domain-containing protein</fullName>
    </submittedName>
</protein>
<reference evidence="6" key="2">
    <citation type="submission" date="2022-10" db="EMBL/GenBank/DDBJ databases">
        <title>Human gut microbiome strain richness.</title>
        <authorList>
            <person name="Chen-Liaw A."/>
        </authorList>
    </citation>
    <scope>NUCLEOTIDE SEQUENCE</scope>
    <source>
        <strain evidence="6">BSD2780120875st1_E1_BSD2780120875_150330</strain>
    </source>
</reference>
<evidence type="ECO:0000313" key="7">
    <source>
        <dbReference type="Proteomes" id="UP000365824"/>
    </source>
</evidence>
<dbReference type="EMBL" id="JAQNZF010000009">
    <property type="protein sequence ID" value="MDC2742384.1"/>
    <property type="molecule type" value="Genomic_DNA"/>
</dbReference>
<dbReference type="PANTHER" id="PTHR23019:SF0">
    <property type="entry name" value="NUCLEAR PORE MEMBRANE GLYCOPROTEIN 210"/>
    <property type="match status" value="1"/>
</dbReference>
<feature type="domain" description="BIG2" evidence="2">
    <location>
        <begin position="44"/>
        <end position="116"/>
    </location>
</feature>
<comment type="caution">
    <text evidence="3">The sequence shown here is derived from an EMBL/GenBank/DDBJ whole genome shotgun (WGS) entry which is preliminary data.</text>
</comment>
<dbReference type="Proteomes" id="UP000365824">
    <property type="component" value="Unassembled WGS sequence"/>
</dbReference>
<feature type="domain" description="BIG2" evidence="2">
    <location>
        <begin position="127"/>
        <end position="201"/>
    </location>
</feature>
<evidence type="ECO:0000313" key="8">
    <source>
        <dbReference type="Proteomes" id="UP000435985"/>
    </source>
</evidence>
<dbReference type="EMBL" id="VWFO01000027">
    <property type="protein sequence ID" value="KAA4662464.1"/>
    <property type="molecule type" value="Genomic_DNA"/>
</dbReference>
<dbReference type="InterPro" id="IPR003343">
    <property type="entry name" value="Big_2"/>
</dbReference>
<dbReference type="Gene3D" id="2.60.40.1080">
    <property type="match status" value="3"/>
</dbReference>
<dbReference type="EMBL" id="VWKB01000043">
    <property type="protein sequence ID" value="KAA4090622.1"/>
    <property type="molecule type" value="Genomic_DNA"/>
</dbReference>
<dbReference type="SMART" id="SM00635">
    <property type="entry name" value="BID_2"/>
    <property type="match status" value="3"/>
</dbReference>
<proteinExistence type="predicted"/>
<feature type="chain" id="PRO_5044548591" evidence="1">
    <location>
        <begin position="28"/>
        <end position="491"/>
    </location>
</feature>
<dbReference type="SUPFAM" id="SSF49373">
    <property type="entry name" value="Invasin/intimin cell-adhesion fragments"/>
    <property type="match status" value="3"/>
</dbReference>
<dbReference type="Proteomes" id="UP001219389">
    <property type="component" value="Unassembled WGS sequence"/>
</dbReference>
<dbReference type="Proteomes" id="UP000435985">
    <property type="component" value="Unassembled WGS sequence"/>
</dbReference>
<evidence type="ECO:0000259" key="2">
    <source>
        <dbReference type="SMART" id="SM00635"/>
    </source>
</evidence>
<dbReference type="Proteomes" id="UP000473905">
    <property type="component" value="Unassembled WGS sequence"/>
</dbReference>
<dbReference type="InterPro" id="IPR008964">
    <property type="entry name" value="Invasin/intimin_cell_adhesion"/>
</dbReference>
<dbReference type="AlphaFoldDB" id="A0A139KSL9"/>
<evidence type="ECO:0000313" key="5">
    <source>
        <dbReference type="EMBL" id="KAA4662464.1"/>
    </source>
</evidence>
<dbReference type="InterPro" id="IPR045197">
    <property type="entry name" value="NUP210-like"/>
</dbReference>
<feature type="signal peptide" evidence="1">
    <location>
        <begin position="1"/>
        <end position="27"/>
    </location>
</feature>
<dbReference type="RefSeq" id="WP_004308591.1">
    <property type="nucleotide sequence ID" value="NZ_CAXTIO010000008.1"/>
</dbReference>
<organism evidence="3 7">
    <name type="scientific">Bacteroides ovatus</name>
    <dbReference type="NCBI Taxonomy" id="28116"/>
    <lineage>
        <taxon>Bacteria</taxon>
        <taxon>Pseudomonadati</taxon>
        <taxon>Bacteroidota</taxon>
        <taxon>Bacteroidia</taxon>
        <taxon>Bacteroidales</taxon>
        <taxon>Bacteroidaceae</taxon>
        <taxon>Bacteroides</taxon>
    </lineage>
</organism>
<feature type="domain" description="BIG2" evidence="2">
    <location>
        <begin position="210"/>
        <end position="288"/>
    </location>
</feature>
<name>A0A139KSL9_BACOV</name>
<evidence type="ECO:0000313" key="9">
    <source>
        <dbReference type="Proteomes" id="UP000473905"/>
    </source>
</evidence>
<dbReference type="PROSITE" id="PS51257">
    <property type="entry name" value="PROKAR_LIPOPROTEIN"/>
    <property type="match status" value="1"/>
</dbReference>
<gene>
    <name evidence="5" type="ORF">F3B98_18805</name>
    <name evidence="4" type="ORF">F3D66_24710</name>
    <name evidence="3" type="ORF">F3F25_14675</name>
    <name evidence="6" type="ORF">PO382_09115</name>
</gene>
<sequence>MKYITFLSAKCVSVSLAILGLLLSAIACDDKEYGDAMSEGQLMNDIEMNIESSIALAVGMDIQVICKSVPENVTYPELSWKSSDENIVSVSQEGKITAKAVGKAKVNISQKAAFETLKTIDVEVKPVATAIEMDDFELFEGTTKKASVKITPSNGYNVFHWKSSNEEIVKVDADGTVTGIIPGEAVVTAIATDGTSLTVSAKVTVRKVIPVESIQLDPVDDIMIGQTVVIGCHLVPEEATSGLLSWVSSDEKVAVVDADGAVTGVGYGTVTITATDPMSNISATTSVTVGALLDYQFQSTLKPCDLKPNQGGTVTFDNGYAHIIMKGPDGNGNWRQDINIVNDAYQKKLEYAPQTYKYLAIKLRRPQQSATANAGVLKFDIGDGVTAGNYCNSADYYVFDKETLTIVKKGTGVEKYGEPNIYVYDMSVDNAIKGSSPILTNEAGVATMTLLSLWIADVKEAAIDKTYDMYWIKTFKTLEDLKAYIEKENNK</sequence>
<dbReference type="InterPro" id="IPR032502">
    <property type="entry name" value="DUF4979"/>
</dbReference>
<keyword evidence="9" id="KW-1185">Reference proteome</keyword>
<evidence type="ECO:0000313" key="4">
    <source>
        <dbReference type="EMBL" id="KAA4090622.1"/>
    </source>
</evidence>
<accession>A0A139KSL9</accession>
<dbReference type="PANTHER" id="PTHR23019">
    <property type="entry name" value="NUCLEAR PORE MEMBRANE GLYCOPROTEIN GP210-RELATED"/>
    <property type="match status" value="1"/>
</dbReference>
<reference evidence="7 8" key="1">
    <citation type="journal article" date="2019" name="Nat. Med.">
        <title>A library of human gut bacterial isolates paired with longitudinal multiomics data enables mechanistic microbiome research.</title>
        <authorList>
            <person name="Poyet M."/>
            <person name="Groussin M."/>
            <person name="Gibbons S.M."/>
            <person name="Avila-Pacheco J."/>
            <person name="Jiang X."/>
            <person name="Kearney S.M."/>
            <person name="Perrotta A.R."/>
            <person name="Berdy B."/>
            <person name="Zhao S."/>
            <person name="Lieberman T.D."/>
            <person name="Swanson P.K."/>
            <person name="Smith M."/>
            <person name="Roesemann S."/>
            <person name="Alexander J.E."/>
            <person name="Rich S.A."/>
            <person name="Livny J."/>
            <person name="Vlamakis H."/>
            <person name="Clish C."/>
            <person name="Bullock K."/>
            <person name="Deik A."/>
            <person name="Scott J."/>
            <person name="Pierce K.A."/>
            <person name="Xavier R.J."/>
            <person name="Alm E.J."/>
        </authorList>
    </citation>
    <scope>NUCLEOTIDE SEQUENCE [LARGE SCALE GENOMIC DNA]</scope>
    <source>
        <strain evidence="4 9">BIOML-A134</strain>
        <strain evidence="5 8">BIOML-A14</strain>
        <strain evidence="3 7">BIOML-A160</strain>
    </source>
</reference>
<evidence type="ECO:0000313" key="6">
    <source>
        <dbReference type="EMBL" id="MDC2742384.1"/>
    </source>
</evidence>